<feature type="region of interest" description="Disordered" evidence="11">
    <location>
        <begin position="262"/>
        <end position="295"/>
    </location>
</feature>
<dbReference type="SUPFAM" id="SSF48452">
    <property type="entry name" value="TPR-like"/>
    <property type="match status" value="2"/>
</dbReference>
<keyword evidence="5" id="KW-0508">mRNA splicing</keyword>
<evidence type="ECO:0000256" key="2">
    <source>
        <dbReference type="ARBA" id="ARBA00004123"/>
    </source>
</evidence>
<feature type="region of interest" description="Disordered" evidence="11">
    <location>
        <begin position="1"/>
        <end position="65"/>
    </location>
</feature>
<dbReference type="GO" id="GO:0005685">
    <property type="term" value="C:U1 snRNP"/>
    <property type="evidence" value="ECO:0007669"/>
    <property type="project" value="TreeGrafter"/>
</dbReference>
<evidence type="ECO:0000256" key="10">
    <source>
        <dbReference type="SAM" id="Coils"/>
    </source>
</evidence>
<evidence type="ECO:0000256" key="9">
    <source>
        <dbReference type="ARBA" id="ARBA00080852"/>
    </source>
</evidence>
<gene>
    <name evidence="12" type="ORF">DPMN_090023</name>
</gene>
<keyword evidence="3" id="KW-0507">mRNA processing</keyword>
<dbReference type="FunFam" id="1.25.40.10:FF:000091">
    <property type="entry name" value="Pre-mRNA-processing factor 39"/>
    <property type="match status" value="1"/>
</dbReference>
<dbReference type="SMART" id="SM00386">
    <property type="entry name" value="HAT"/>
    <property type="match status" value="6"/>
</dbReference>
<evidence type="ECO:0000256" key="8">
    <source>
        <dbReference type="ARBA" id="ARBA00067962"/>
    </source>
</evidence>
<dbReference type="EMBL" id="JAIWYP010000003">
    <property type="protein sequence ID" value="KAH3847692.1"/>
    <property type="molecule type" value="Genomic_DNA"/>
</dbReference>
<accession>A0A9D4KYX9</accession>
<dbReference type="InterPro" id="IPR011990">
    <property type="entry name" value="TPR-like_helical_dom_sf"/>
</dbReference>
<evidence type="ECO:0000256" key="5">
    <source>
        <dbReference type="ARBA" id="ARBA00023187"/>
    </source>
</evidence>
<sequence>MADNAVENSAMSTAATEEPMETVQESVSSIPTPPPATPTAAPPTAAPDPQPEVRADPPAETKPDVKVASAELEKYWKPVKSNPNDFTGWTYLLQYVEQEDDIDNAREAYEEFLSNYPYCYGYWKKYADLEKRHNELANAIDVFERGVKAVPLSVELWLHYIQFYIKELQNIEETRRLYEKAIIAAGTEFRSDKLWDSYINWEKITDLKRVTNIYDRLFHIPTQLYSHHYENFKKHVLNHHPKDILVVDEFIRLRLEVVSETDPTSVAPSDDAPPGVEAPPGIDDKKEENPEETNKIRDKILKQRESTFKSNEEEVSKRWVYEEGIKRPYFHVKPLERSQLKNWREYLDFEIQFGTHERVVVLFERCMIAAALYEDFWLKYARYLEDHFSNLKKAATDSTERSVPLDDTGLEAVKSVYKRACTIHLPKKPYVHLAWAAFEERQGRHNDAWKILSNLEDALPGMVMVAMRRISLERRIGNREKTEMLFQEYIDKATDMNVRTFYVIKYARYLFKVLGDEIRARKILMEALEKDTRNEKLYVHLLDMEYQKRPINVDSALEIFSRAMTSADLTMNTKIKMSQRRLEFLEDFGSSIVQLKECYEEHQKLIKDMQSSEKKRKASTENSSEELTIAAQVQAPPPEKKPKSNVAVNGAVDQSQMMHDYTAYWQQYQNHAAAYYPQGWGTYGQYYNS</sequence>
<evidence type="ECO:0000256" key="4">
    <source>
        <dbReference type="ARBA" id="ARBA00022737"/>
    </source>
</evidence>
<feature type="compositionally biased region" description="Basic and acidic residues" evidence="11">
    <location>
        <begin position="51"/>
        <end position="65"/>
    </location>
</feature>
<feature type="compositionally biased region" description="Pro residues" evidence="11">
    <location>
        <begin position="31"/>
        <end position="50"/>
    </location>
</feature>
<keyword evidence="6" id="KW-0539">Nucleus</keyword>
<dbReference type="Pfam" id="PF23241">
    <property type="entry name" value="HAT_PRP39_C"/>
    <property type="match status" value="1"/>
</dbReference>
<dbReference type="InterPro" id="IPR059164">
    <property type="entry name" value="HAT_PRP39_C"/>
</dbReference>
<dbReference type="OrthoDB" id="10265668at2759"/>
<keyword evidence="13" id="KW-1185">Reference proteome</keyword>
<evidence type="ECO:0000256" key="11">
    <source>
        <dbReference type="SAM" id="MobiDB-lite"/>
    </source>
</evidence>
<name>A0A9D4KYX9_DREPO</name>
<comment type="function">
    <text evidence="1">Involved in pre-mRNA splicing.</text>
</comment>
<dbReference type="PANTHER" id="PTHR17204:SF5">
    <property type="entry name" value="PRE-MRNA-PROCESSING FACTOR 39"/>
    <property type="match status" value="1"/>
</dbReference>
<evidence type="ECO:0000256" key="6">
    <source>
        <dbReference type="ARBA" id="ARBA00023242"/>
    </source>
</evidence>
<comment type="caution">
    <text evidence="12">The sequence shown here is derived from an EMBL/GenBank/DDBJ whole genome shotgun (WGS) entry which is preliminary data.</text>
</comment>
<comment type="similarity">
    <text evidence="7">Belongs to the PRP39 family.</text>
</comment>
<dbReference type="Gene3D" id="1.25.40.10">
    <property type="entry name" value="Tetratricopeptide repeat domain"/>
    <property type="match status" value="2"/>
</dbReference>
<reference evidence="12" key="2">
    <citation type="submission" date="2020-11" db="EMBL/GenBank/DDBJ databases">
        <authorList>
            <person name="McCartney M.A."/>
            <person name="Auch B."/>
            <person name="Kono T."/>
            <person name="Mallez S."/>
            <person name="Becker A."/>
            <person name="Gohl D.M."/>
            <person name="Silverstein K.A.T."/>
            <person name="Koren S."/>
            <person name="Bechman K.B."/>
            <person name="Herman A."/>
            <person name="Abrahante J.E."/>
            <person name="Garbe J."/>
        </authorList>
    </citation>
    <scope>NUCLEOTIDE SEQUENCE</scope>
    <source>
        <strain evidence="12">Duluth1</strain>
        <tissue evidence="12">Whole animal</tissue>
    </source>
</reference>
<organism evidence="12 13">
    <name type="scientific">Dreissena polymorpha</name>
    <name type="common">Zebra mussel</name>
    <name type="synonym">Mytilus polymorpha</name>
    <dbReference type="NCBI Taxonomy" id="45954"/>
    <lineage>
        <taxon>Eukaryota</taxon>
        <taxon>Metazoa</taxon>
        <taxon>Spiralia</taxon>
        <taxon>Lophotrochozoa</taxon>
        <taxon>Mollusca</taxon>
        <taxon>Bivalvia</taxon>
        <taxon>Autobranchia</taxon>
        <taxon>Heteroconchia</taxon>
        <taxon>Euheterodonta</taxon>
        <taxon>Imparidentia</taxon>
        <taxon>Neoheterodontei</taxon>
        <taxon>Myida</taxon>
        <taxon>Dreissenoidea</taxon>
        <taxon>Dreissenidae</taxon>
        <taxon>Dreissena</taxon>
    </lineage>
</organism>
<dbReference type="Pfam" id="PF23240">
    <property type="entry name" value="HAT_PRP39_N"/>
    <property type="match status" value="1"/>
</dbReference>
<comment type="subcellular location">
    <subcellularLocation>
        <location evidence="2">Nucleus</location>
    </subcellularLocation>
</comment>
<dbReference type="GO" id="GO:0071004">
    <property type="term" value="C:U2-type prespliceosome"/>
    <property type="evidence" value="ECO:0007669"/>
    <property type="project" value="TreeGrafter"/>
</dbReference>
<proteinExistence type="inferred from homology"/>
<keyword evidence="4" id="KW-0677">Repeat</keyword>
<evidence type="ECO:0000313" key="12">
    <source>
        <dbReference type="EMBL" id="KAH3847692.1"/>
    </source>
</evidence>
<dbReference type="GO" id="GO:0000395">
    <property type="term" value="P:mRNA 5'-splice site recognition"/>
    <property type="evidence" value="ECO:0007669"/>
    <property type="project" value="TreeGrafter"/>
</dbReference>
<feature type="compositionally biased region" description="Basic and acidic residues" evidence="11">
    <location>
        <begin position="282"/>
        <end position="295"/>
    </location>
</feature>
<reference evidence="12" key="1">
    <citation type="journal article" date="2019" name="bioRxiv">
        <title>The Genome of the Zebra Mussel, Dreissena polymorpha: A Resource for Invasive Species Research.</title>
        <authorList>
            <person name="McCartney M.A."/>
            <person name="Auch B."/>
            <person name="Kono T."/>
            <person name="Mallez S."/>
            <person name="Zhang Y."/>
            <person name="Obille A."/>
            <person name="Becker A."/>
            <person name="Abrahante J.E."/>
            <person name="Garbe J."/>
            <person name="Badalamenti J.P."/>
            <person name="Herman A."/>
            <person name="Mangelson H."/>
            <person name="Liachko I."/>
            <person name="Sullivan S."/>
            <person name="Sone E.D."/>
            <person name="Koren S."/>
            <person name="Silverstein K.A.T."/>
            <person name="Beckman K.B."/>
            <person name="Gohl D.M."/>
        </authorList>
    </citation>
    <scope>NUCLEOTIDE SEQUENCE</scope>
    <source>
        <strain evidence="12">Duluth1</strain>
        <tissue evidence="12">Whole animal</tissue>
    </source>
</reference>
<feature type="compositionally biased region" description="Polar residues" evidence="11">
    <location>
        <begin position="1"/>
        <end position="15"/>
    </location>
</feature>
<dbReference type="FunFam" id="1.25.40.10:FF:000063">
    <property type="entry name" value="Pre-mRNA processing factor 39"/>
    <property type="match status" value="1"/>
</dbReference>
<feature type="coiled-coil region" evidence="10">
    <location>
        <begin position="95"/>
        <end position="181"/>
    </location>
</feature>
<evidence type="ECO:0000313" key="13">
    <source>
        <dbReference type="Proteomes" id="UP000828390"/>
    </source>
</evidence>
<keyword evidence="10" id="KW-0175">Coiled coil</keyword>
<evidence type="ECO:0000256" key="7">
    <source>
        <dbReference type="ARBA" id="ARBA00038019"/>
    </source>
</evidence>
<evidence type="ECO:0000256" key="1">
    <source>
        <dbReference type="ARBA" id="ARBA00003777"/>
    </source>
</evidence>
<protein>
    <recommendedName>
        <fullName evidence="8">Pre-mRNA-processing factor 39</fullName>
    </recommendedName>
    <alternativeName>
        <fullName evidence="9">PRP39 homolog</fullName>
    </alternativeName>
</protein>
<dbReference type="GO" id="GO:0030627">
    <property type="term" value="F:pre-mRNA 5'-splice site binding"/>
    <property type="evidence" value="ECO:0007669"/>
    <property type="project" value="TreeGrafter"/>
</dbReference>
<dbReference type="PANTHER" id="PTHR17204">
    <property type="entry name" value="PRE-MRNA PROCESSING PROTEIN PRP39-RELATED"/>
    <property type="match status" value="1"/>
</dbReference>
<evidence type="ECO:0000256" key="3">
    <source>
        <dbReference type="ARBA" id="ARBA00022664"/>
    </source>
</evidence>
<dbReference type="Proteomes" id="UP000828390">
    <property type="component" value="Unassembled WGS sequence"/>
</dbReference>
<dbReference type="InterPro" id="IPR003107">
    <property type="entry name" value="HAT"/>
</dbReference>
<dbReference type="GO" id="GO:0000243">
    <property type="term" value="C:commitment complex"/>
    <property type="evidence" value="ECO:0007669"/>
    <property type="project" value="TreeGrafter"/>
</dbReference>
<dbReference type="AlphaFoldDB" id="A0A9D4KYX9"/>